<dbReference type="InterPro" id="IPR010430">
    <property type="entry name" value="DUF1028"/>
</dbReference>
<evidence type="ECO:0000313" key="1">
    <source>
        <dbReference type="EMBL" id="SVA52371.1"/>
    </source>
</evidence>
<protein>
    <submittedName>
        <fullName evidence="1">Uncharacterized protein</fullName>
    </submittedName>
</protein>
<dbReference type="InterPro" id="IPR011990">
    <property type="entry name" value="TPR-like_helical_dom_sf"/>
</dbReference>
<dbReference type="Gene3D" id="3.60.20.10">
    <property type="entry name" value="Glutamine Phosphoribosylpyrophosphate, subunit 1, domain 1"/>
    <property type="match status" value="1"/>
</dbReference>
<accession>A0A381WJA7</accession>
<dbReference type="PANTHER" id="PTHR39328:SF1">
    <property type="entry name" value="BLL2871 PROTEIN"/>
    <property type="match status" value="1"/>
</dbReference>
<dbReference type="EMBL" id="UINC01011932">
    <property type="protein sequence ID" value="SVA52371.1"/>
    <property type="molecule type" value="Genomic_DNA"/>
</dbReference>
<dbReference type="Pfam" id="PF06267">
    <property type="entry name" value="DUF1028"/>
    <property type="match status" value="1"/>
</dbReference>
<dbReference type="SUPFAM" id="SSF48452">
    <property type="entry name" value="TPR-like"/>
    <property type="match status" value="1"/>
</dbReference>
<dbReference type="PANTHER" id="PTHR39328">
    <property type="entry name" value="BLL2871 PROTEIN"/>
    <property type="match status" value="1"/>
</dbReference>
<dbReference type="SUPFAM" id="SSF56235">
    <property type="entry name" value="N-terminal nucleophile aminohydrolases (Ntn hydrolases)"/>
    <property type="match status" value="1"/>
</dbReference>
<gene>
    <name evidence="1" type="ORF">METZ01_LOCUS105225</name>
</gene>
<dbReference type="InterPro" id="IPR029055">
    <property type="entry name" value="Ntn_hydrolases_N"/>
</dbReference>
<proteinExistence type="predicted"/>
<name>A0A381WJA7_9ZZZZ</name>
<reference evidence="1" key="1">
    <citation type="submission" date="2018-05" db="EMBL/GenBank/DDBJ databases">
        <authorList>
            <person name="Lanie J.A."/>
            <person name="Ng W.-L."/>
            <person name="Kazmierczak K.M."/>
            <person name="Andrzejewski T.M."/>
            <person name="Davidsen T.M."/>
            <person name="Wayne K.J."/>
            <person name="Tettelin H."/>
            <person name="Glass J.I."/>
            <person name="Rusch D."/>
            <person name="Podicherti R."/>
            <person name="Tsui H.-C.T."/>
            <person name="Winkler M.E."/>
        </authorList>
    </citation>
    <scope>NUCLEOTIDE SEQUENCE</scope>
</reference>
<sequence length="333" mass="37341">MIMINQKILTLFSVLWLMVLSTHLLATEPPHYRPVSTYSIIAFDPETREFGVAVQSHWFSVGSLVPWAQAGVGAVATQSFVKADYGPDGLERMKNGYTANKALKELLAEDDGEALRQVAMIDINGNVAAHTGDKCIQAAGHQIGKTYSVQANMMEKETVWPAMARAFENTQGDLADRMMAALEAAEAEGGDIRGKQSAAMLIVSGEPTGVQWKDVVLDLRIDDHANPLRQLRRLIRIHRAYQHANRGDFLMEKNDITGALKEYESATNFYPENLELPFWTAVTLASSGEVEKALPIFRSIFQRDERWKRFTPRLVRSELLPDDKKLIKRILNQ</sequence>
<organism evidence="1">
    <name type="scientific">marine metagenome</name>
    <dbReference type="NCBI Taxonomy" id="408172"/>
    <lineage>
        <taxon>unclassified sequences</taxon>
        <taxon>metagenomes</taxon>
        <taxon>ecological metagenomes</taxon>
    </lineage>
</organism>
<dbReference type="AlphaFoldDB" id="A0A381WJA7"/>